<dbReference type="RefSeq" id="WP_237231471.1">
    <property type="nucleotide sequence ID" value="NZ_JAKKDV010000003.1"/>
</dbReference>
<name>A0ABS9IJN8_9FLAO</name>
<comment type="caution">
    <text evidence="2">The sequence shown here is derived from an EMBL/GenBank/DDBJ whole genome shotgun (WGS) entry which is preliminary data.</text>
</comment>
<protein>
    <submittedName>
        <fullName evidence="2">GNAT family N-acetyltransferase</fullName>
    </submittedName>
</protein>
<evidence type="ECO:0000313" key="2">
    <source>
        <dbReference type="EMBL" id="MCF7560792.1"/>
    </source>
</evidence>
<dbReference type="InterPro" id="IPR016181">
    <property type="entry name" value="Acyl_CoA_acyltransferase"/>
</dbReference>
<evidence type="ECO:0000313" key="3">
    <source>
        <dbReference type="Proteomes" id="UP001200022"/>
    </source>
</evidence>
<sequence length="316" mass="38211">MMHKLISFKSSHLIFELFIEDRLNEFYASKVINIQSNTSFNLSHVISNHFKRILIIKDVPSYLNFKLQQPEGLHYKTIKQYNGYLLNLKDYQNSNAFILDNLNKRNRKNLNSKKERLFKNHNITSQFYYGAIDRDDYNSIFKIFYSLLKKRFIEKKMLNRYLTNWDDLQKSTYHKILSKKASLHVIYDELNPILITLNFHKGDVVFSHIQTYDVNYSKYNLGDISMINHIDWLINNNFTLFDLSMGKTYYKEKWSNYKYIFYYHIFYKRKSLLSKILVNIIALELKFIQFLRDKNIVGNFINFDKLLYKFKRKSAK</sequence>
<reference evidence="2 3" key="1">
    <citation type="submission" date="2022-01" db="EMBL/GenBank/DDBJ databases">
        <title>Draft genome sequence of Sabulilitoribacter multivorans KCTC 32326.</title>
        <authorList>
            <person name="Oh J.-S."/>
        </authorList>
    </citation>
    <scope>NUCLEOTIDE SEQUENCE [LARGE SCALE GENOMIC DNA]</scope>
    <source>
        <strain evidence="2 3">M-M16</strain>
    </source>
</reference>
<accession>A0ABS9IJN8</accession>
<dbReference type="Proteomes" id="UP001200022">
    <property type="component" value="Unassembled WGS sequence"/>
</dbReference>
<keyword evidence="3" id="KW-1185">Reference proteome</keyword>
<organism evidence="2 3">
    <name type="scientific">Flaviramulus multivorans</name>
    <dbReference type="NCBI Taxonomy" id="1304750"/>
    <lineage>
        <taxon>Bacteria</taxon>
        <taxon>Pseudomonadati</taxon>
        <taxon>Bacteroidota</taxon>
        <taxon>Flavobacteriia</taxon>
        <taxon>Flavobacteriales</taxon>
        <taxon>Flavobacteriaceae</taxon>
        <taxon>Flaviramulus</taxon>
    </lineage>
</organism>
<dbReference type="InterPro" id="IPR038740">
    <property type="entry name" value="BioF2-like_GNAT_dom"/>
</dbReference>
<proteinExistence type="predicted"/>
<dbReference type="EMBL" id="JAKKDV010000003">
    <property type="protein sequence ID" value="MCF7560792.1"/>
    <property type="molecule type" value="Genomic_DNA"/>
</dbReference>
<gene>
    <name evidence="2" type="ORF">L3X39_09090</name>
</gene>
<feature type="domain" description="BioF2-like acetyltransferase" evidence="1">
    <location>
        <begin position="105"/>
        <end position="252"/>
    </location>
</feature>
<dbReference type="Pfam" id="PF13480">
    <property type="entry name" value="Acetyltransf_6"/>
    <property type="match status" value="1"/>
</dbReference>
<evidence type="ECO:0000259" key="1">
    <source>
        <dbReference type="Pfam" id="PF13480"/>
    </source>
</evidence>
<dbReference type="SUPFAM" id="SSF55729">
    <property type="entry name" value="Acyl-CoA N-acyltransferases (Nat)"/>
    <property type="match status" value="1"/>
</dbReference>